<evidence type="ECO:0000259" key="17">
    <source>
        <dbReference type="Pfam" id="PF14260"/>
    </source>
</evidence>
<keyword evidence="10 13" id="KW-0411">Iron-sulfur</keyword>
<dbReference type="Gene3D" id="1.10.287.690">
    <property type="entry name" value="Helix hairpin bin"/>
    <property type="match status" value="1"/>
</dbReference>
<dbReference type="FunCoup" id="A0A212F1E2">
    <property type="interactions" value="1467"/>
</dbReference>
<dbReference type="SMART" id="SM00486">
    <property type="entry name" value="POLBc"/>
    <property type="match status" value="1"/>
</dbReference>
<proteinExistence type="inferred from homology"/>
<dbReference type="InterPro" id="IPR056447">
    <property type="entry name" value="REV3_N"/>
</dbReference>
<keyword evidence="4 13" id="KW-0548">Nucleotidyltransferase</keyword>
<dbReference type="SUPFAM" id="SSF56672">
    <property type="entry name" value="DNA/RNA polymerases"/>
    <property type="match status" value="1"/>
</dbReference>
<evidence type="ECO:0000256" key="9">
    <source>
        <dbReference type="ARBA" id="ARBA00023004"/>
    </source>
</evidence>
<dbReference type="FunFam" id="1.10.287.690:FF:000002">
    <property type="entry name" value="DNA polymerase zeta"/>
    <property type="match status" value="1"/>
</dbReference>
<dbReference type="GO" id="GO:0016035">
    <property type="term" value="C:zeta DNA polymerase complex"/>
    <property type="evidence" value="ECO:0007669"/>
    <property type="project" value="InterPro"/>
</dbReference>
<dbReference type="InterPro" id="IPR006133">
    <property type="entry name" value="DNA-dir_DNA_pol_B_exonuc"/>
</dbReference>
<dbReference type="Gene3D" id="3.90.1600.10">
    <property type="entry name" value="Palm domain of DNA polymerase"/>
    <property type="match status" value="1"/>
</dbReference>
<name>A0A212F1E2_DANPL</name>
<evidence type="ECO:0000259" key="15">
    <source>
        <dbReference type="Pfam" id="PF00136"/>
    </source>
</evidence>
<dbReference type="GO" id="GO:0003887">
    <property type="term" value="F:DNA-directed DNA polymerase activity"/>
    <property type="evidence" value="ECO:0007669"/>
    <property type="project" value="UniProtKB-KW"/>
</dbReference>
<dbReference type="GO" id="GO:0051539">
    <property type="term" value="F:4 iron, 4 sulfur cluster binding"/>
    <property type="evidence" value="ECO:0007669"/>
    <property type="project" value="UniProtKB-KW"/>
</dbReference>
<evidence type="ECO:0000259" key="16">
    <source>
        <dbReference type="Pfam" id="PF03104"/>
    </source>
</evidence>
<dbReference type="STRING" id="278856.A0A212F1E2"/>
<dbReference type="Pfam" id="PF14260">
    <property type="entry name" value="zf-C4pol"/>
    <property type="match status" value="1"/>
</dbReference>
<dbReference type="PRINTS" id="PR00106">
    <property type="entry name" value="DNAPOLB"/>
</dbReference>
<dbReference type="PANTHER" id="PTHR45812:SF1">
    <property type="entry name" value="DNA POLYMERASE ZETA CATALYTIC SUBUNIT"/>
    <property type="match status" value="1"/>
</dbReference>
<gene>
    <name evidence="20" type="ORF">KGM_208944</name>
</gene>
<evidence type="ECO:0000313" key="21">
    <source>
        <dbReference type="Proteomes" id="UP000007151"/>
    </source>
</evidence>
<dbReference type="Pfam" id="PF24055">
    <property type="entry name" value="POL3_N"/>
    <property type="match status" value="1"/>
</dbReference>
<keyword evidence="3 13" id="KW-0808">Transferase</keyword>
<evidence type="ECO:0000256" key="5">
    <source>
        <dbReference type="ARBA" id="ARBA00022723"/>
    </source>
</evidence>
<keyword evidence="13" id="KW-0235">DNA replication</keyword>
<keyword evidence="13" id="KW-0863">Zinc-finger</keyword>
<dbReference type="Pfam" id="PF03104">
    <property type="entry name" value="DNA_pol_B_exo1"/>
    <property type="match status" value="1"/>
</dbReference>
<keyword evidence="9 13" id="KW-0408">Iron</keyword>
<organism evidence="20 21">
    <name type="scientific">Danaus plexippus plexippus</name>
    <dbReference type="NCBI Taxonomy" id="278856"/>
    <lineage>
        <taxon>Eukaryota</taxon>
        <taxon>Metazoa</taxon>
        <taxon>Ecdysozoa</taxon>
        <taxon>Arthropoda</taxon>
        <taxon>Hexapoda</taxon>
        <taxon>Insecta</taxon>
        <taxon>Pterygota</taxon>
        <taxon>Neoptera</taxon>
        <taxon>Endopterygota</taxon>
        <taxon>Lepidoptera</taxon>
        <taxon>Glossata</taxon>
        <taxon>Ditrysia</taxon>
        <taxon>Papilionoidea</taxon>
        <taxon>Nymphalidae</taxon>
        <taxon>Danainae</taxon>
        <taxon>Danaini</taxon>
        <taxon>Danaina</taxon>
        <taxon>Danaus</taxon>
        <taxon>Danaus</taxon>
    </lineage>
</organism>
<dbReference type="FunFam" id="3.30.420.10:FF:000024">
    <property type="entry name" value="DNA polymerase zeta catalytic subunit"/>
    <property type="match status" value="1"/>
</dbReference>
<keyword evidence="6" id="KW-0227">DNA damage</keyword>
<evidence type="ECO:0000256" key="6">
    <source>
        <dbReference type="ARBA" id="ARBA00022763"/>
    </source>
</evidence>
<evidence type="ECO:0000256" key="14">
    <source>
        <dbReference type="SAM" id="MobiDB-lite"/>
    </source>
</evidence>
<protein>
    <recommendedName>
        <fullName evidence="13">DNA polymerase</fullName>
        <ecNumber evidence="13">2.7.7.7</ecNumber>
    </recommendedName>
</protein>
<keyword evidence="11" id="KW-0234">DNA repair</keyword>
<dbReference type="PANTHER" id="PTHR45812">
    <property type="entry name" value="DNA POLYMERASE ZETA CATALYTIC SUBUNIT"/>
    <property type="match status" value="1"/>
</dbReference>
<dbReference type="GO" id="GO:0042276">
    <property type="term" value="P:error-prone translesion synthesis"/>
    <property type="evidence" value="ECO:0007669"/>
    <property type="project" value="TreeGrafter"/>
</dbReference>
<keyword evidence="13" id="KW-0004">4Fe-4S</keyword>
<dbReference type="InterPro" id="IPR030559">
    <property type="entry name" value="PolZ_Rev3"/>
</dbReference>
<dbReference type="InterPro" id="IPR006172">
    <property type="entry name" value="DNA-dir_DNA_pol_B"/>
</dbReference>
<keyword evidence="8 13" id="KW-0239">DNA-directed DNA polymerase</keyword>
<keyword evidence="21" id="KW-1185">Reference proteome</keyword>
<dbReference type="InterPro" id="IPR012337">
    <property type="entry name" value="RNaseH-like_sf"/>
</dbReference>
<dbReference type="InterPro" id="IPR036397">
    <property type="entry name" value="RNaseH_sf"/>
</dbReference>
<evidence type="ECO:0000256" key="12">
    <source>
        <dbReference type="ARBA" id="ARBA00049244"/>
    </source>
</evidence>
<dbReference type="GO" id="GO:0003677">
    <property type="term" value="F:DNA binding"/>
    <property type="evidence" value="ECO:0007669"/>
    <property type="project" value="UniProtKB-KW"/>
</dbReference>
<feature type="domain" description="DNA-directed DNA polymerase family B multifunctional" evidence="15">
    <location>
        <begin position="1114"/>
        <end position="1386"/>
    </location>
</feature>
<feature type="region of interest" description="Disordered" evidence="14">
    <location>
        <begin position="468"/>
        <end position="488"/>
    </location>
</feature>
<keyword evidence="7 13" id="KW-0862">Zinc</keyword>
<dbReference type="CDD" id="cd05778">
    <property type="entry name" value="DNA_polB_zeta_exo"/>
    <property type="match status" value="1"/>
</dbReference>
<feature type="domain" description="DNA-directed DNA polymerase family B exonuclease" evidence="16">
    <location>
        <begin position="864"/>
        <end position="1045"/>
    </location>
</feature>
<dbReference type="InterPro" id="IPR025687">
    <property type="entry name" value="Znf-C4pol"/>
</dbReference>
<feature type="domain" description="DNA polymerase delta/zeta catalytic subunit N-terminal" evidence="18">
    <location>
        <begin position="74"/>
        <end position="151"/>
    </location>
</feature>
<feature type="domain" description="DNA polymerase zeta catalytic subunit N-terminal" evidence="19">
    <location>
        <begin position="19"/>
        <end position="73"/>
    </location>
</feature>
<evidence type="ECO:0000256" key="8">
    <source>
        <dbReference type="ARBA" id="ARBA00022932"/>
    </source>
</evidence>
<keyword evidence="13" id="KW-0539">Nucleus</keyword>
<dbReference type="KEGG" id="dpl:KGM_208944"/>
<evidence type="ECO:0000256" key="7">
    <source>
        <dbReference type="ARBA" id="ARBA00022833"/>
    </source>
</evidence>
<evidence type="ECO:0000259" key="18">
    <source>
        <dbReference type="Pfam" id="PF24055"/>
    </source>
</evidence>
<evidence type="ECO:0000256" key="13">
    <source>
        <dbReference type="RuleBase" id="RU000442"/>
    </source>
</evidence>
<dbReference type="InterPro" id="IPR006134">
    <property type="entry name" value="DNA-dir_DNA_pol_B_multi_dom"/>
</dbReference>
<dbReference type="Pfam" id="PF24065">
    <property type="entry name" value="REV3_N"/>
    <property type="match status" value="1"/>
</dbReference>
<evidence type="ECO:0000256" key="4">
    <source>
        <dbReference type="ARBA" id="ARBA00022695"/>
    </source>
</evidence>
<dbReference type="SUPFAM" id="SSF53098">
    <property type="entry name" value="Ribonuclease H-like"/>
    <property type="match status" value="1"/>
</dbReference>
<dbReference type="InterPro" id="IPR023211">
    <property type="entry name" value="DNA_pol_palm_dom_sf"/>
</dbReference>
<evidence type="ECO:0000256" key="3">
    <source>
        <dbReference type="ARBA" id="ARBA00022679"/>
    </source>
</evidence>
<dbReference type="InterPro" id="IPR042087">
    <property type="entry name" value="DNA_pol_B_thumb"/>
</dbReference>
<dbReference type="eggNOG" id="KOG0968">
    <property type="taxonomic scope" value="Eukaryota"/>
</dbReference>
<comment type="cofactor">
    <cofactor evidence="1 13">
        <name>[4Fe-4S] cluster</name>
        <dbReference type="ChEBI" id="CHEBI:49883"/>
    </cofactor>
</comment>
<dbReference type="InterPro" id="IPR056435">
    <property type="entry name" value="DPOD/Z_N"/>
</dbReference>
<keyword evidence="13" id="KW-0238">DNA-binding</keyword>
<evidence type="ECO:0000256" key="2">
    <source>
        <dbReference type="ARBA" id="ARBA00005755"/>
    </source>
</evidence>
<dbReference type="InParanoid" id="A0A212F1E2"/>
<dbReference type="PROSITE" id="PS00116">
    <property type="entry name" value="DNA_POLYMERASE_B"/>
    <property type="match status" value="1"/>
</dbReference>
<evidence type="ECO:0000259" key="19">
    <source>
        <dbReference type="Pfam" id="PF24065"/>
    </source>
</evidence>
<dbReference type="GO" id="GO:0000724">
    <property type="term" value="P:double-strand break repair via homologous recombination"/>
    <property type="evidence" value="ECO:0007669"/>
    <property type="project" value="TreeGrafter"/>
</dbReference>
<evidence type="ECO:0000313" key="20">
    <source>
        <dbReference type="EMBL" id="OWR47560.1"/>
    </source>
</evidence>
<evidence type="ECO:0000256" key="10">
    <source>
        <dbReference type="ARBA" id="ARBA00023014"/>
    </source>
</evidence>
<dbReference type="Pfam" id="PF00136">
    <property type="entry name" value="DNA_pol_B"/>
    <property type="match status" value="2"/>
</dbReference>
<comment type="catalytic activity">
    <reaction evidence="12 13">
        <text>DNA(n) + a 2'-deoxyribonucleoside 5'-triphosphate = DNA(n+1) + diphosphate</text>
        <dbReference type="Rhea" id="RHEA:22508"/>
        <dbReference type="Rhea" id="RHEA-COMP:17339"/>
        <dbReference type="Rhea" id="RHEA-COMP:17340"/>
        <dbReference type="ChEBI" id="CHEBI:33019"/>
        <dbReference type="ChEBI" id="CHEBI:61560"/>
        <dbReference type="ChEBI" id="CHEBI:173112"/>
        <dbReference type="EC" id="2.7.7.7"/>
    </reaction>
</comment>
<dbReference type="Gene3D" id="3.30.420.10">
    <property type="entry name" value="Ribonuclease H-like superfamily/Ribonuclease H"/>
    <property type="match status" value="1"/>
</dbReference>
<dbReference type="InterPro" id="IPR017964">
    <property type="entry name" value="DNA-dir_DNA_pol_B_CS"/>
</dbReference>
<keyword evidence="5 13" id="KW-0479">Metal-binding</keyword>
<dbReference type="GO" id="GO:0006260">
    <property type="term" value="P:DNA replication"/>
    <property type="evidence" value="ECO:0007669"/>
    <property type="project" value="UniProtKB-KW"/>
</dbReference>
<dbReference type="EC" id="2.7.7.7" evidence="13"/>
<feature type="domain" description="C4-type zinc-finger of DNA polymerase delta" evidence="17">
    <location>
        <begin position="1669"/>
        <end position="1736"/>
    </location>
</feature>
<sequence>MDSSSDKPSKIDLSFVKPEFSVRIVVCDHYLTRPIPGIDVIYSEFRGSDIKQVPVLRVFGPSPGGQKACLHIHGVFPYFYIPCPEANPQPQFLYQIAASLDKALNIALKQATSANQHVYKISVVKGLPFYGYHDKEHLFLKIFLYNPGLIKQAVELCCNGAVLGQAFQPHEAHLNFTLQFFIDFNLFGMSYIDVQTVKYRKTGSSQHSDEPVVSHDNFDLKAESICFYEADCVASHILNRRYVSKGDGIENPGLEEVWHQEMERRKRLNVSMASKSLSQTRLNDETNTHKKYENMILVKLSNLDDKPLEIIKKVNELIHYPAESLEGSQLLNATDVSHHIRESTINENMNDTLRKIKQDSNLDSEDLELVDMLQDLEEKPVDEDSVMGTQVEDNTENEIDSENEEYSQAFNDETILMEVKSNKDNGDIAPSWSDSIWEDANIPQLDGTCDDEHVKKVRKRKMRPIKVGLSRPRSKRSAEPVLINDNSNSVDAAESDEINVSMETIENISNLHLRRSCKASDNSIDSSNNEQSVTDLVQKLSTNENVDSNRSSNDINIQEEFEPVAGPSNINNNILENNIEADLYSDLESSLDDNAKGIESFYDKSVFFDLSLENDPPQSQQSESILKSYDETPEKCAILDDKVPIKHEKSEFPISDAKYSDDRILIPKFRPPSKEYVMSTLDKYKIPRTVNPEPYFSNYKDVGEKVEIGQMILRLQSRLARDQKPFEQILNTTSIEEWRQLFFLQSHEMSQEYSKPEKLRLLLASNGHCVLQPVKVAPLRSHVEKWLSNEKNKLKTEEIFDNNDTEIGMTVDDLENSQALGLNELNSSASLESTNKEQSELNTSLQITMHPDGSFLCFGSADSKADINTPTVETDFLTIMLLEVHTSTRADLYPDPAIDNIMAVFITVTNNCPADHYLQKNITEIFIVDDKKNSKYLNRCVFKYNVNYAENENELLEKLVEMVKKHDPDIMCGYDIESNSWGYVLERSTALGLEMVRELSRITEKNRQKRYRQDENELEGRVIGRITFNVWRLFRHELALSSYSFENCMYAILNERVPKYSYRKLTEWWNHESRILRWIPVEYYLTKLSGTVRMLDKLDMINRTSELARLFGLQWWEVLSRGSQFRVESLMLRAARPLNLVALSPSVRQRAAMKAPECLPLIFEPESRFYKDPVIVLDFQSLYPSMMIAYNYCFSTCIGRIQNINGKEPYEFGAWRLKISQNRLQTLANHNLLNWSPIGVGFVKQSVRRGVLPSLLRRILAARQAVKKGMKLQTDEAVKKSMHSRQLGLKLIANVTYGYTAANFSGRMPCVELGDSILAKARETLERAISLVRNGRWNAKVIYGDTDSMFVLVPGGTREEAFIIGQEIADAVTADNPSPVLLKLEKQNNSNPLVNCESIKYEYPHLSTAAEKLRLLETTILTTSLAIERLFPHAELGANQIRSRLSPQHLDESVYQPCILQTKKRYVGYMYETAEQEKPVYEAKGIETVRRDGCPAGVKLLQKSLCELFESGDMSRVKRLVCGVLARMVDGSLPQQELFFTREYHGQGGYRPGAAAPPNEIAKRVLSRDGRSAPARGSRVAWLVCAGPAHVPLVRLSRAPQELLQYAALTPHVAYYAMRVLLPPLHRCLSLLGVDVFKWWQEIGWTRESQVERSDARGGIARYMSRGRCVACGGKGQRALCTTCATKTKDSAALLAVRLARAQTNKQNCDKICNSCCGHQASSECENTECPVLWRRLTASQKLHEIYEVTSNLPPAYNDLAFNF</sequence>
<dbReference type="GO" id="GO:0005634">
    <property type="term" value="C:nucleus"/>
    <property type="evidence" value="ECO:0007669"/>
    <property type="project" value="UniProtKB-SubCell"/>
</dbReference>
<accession>A0A212F1E2</accession>
<dbReference type="Proteomes" id="UP000007151">
    <property type="component" value="Unassembled WGS sequence"/>
</dbReference>
<comment type="subcellular location">
    <subcellularLocation>
        <location evidence="13">Nucleus</location>
    </subcellularLocation>
</comment>
<dbReference type="InterPro" id="IPR043502">
    <property type="entry name" value="DNA/RNA_pol_sf"/>
</dbReference>
<evidence type="ECO:0000256" key="11">
    <source>
        <dbReference type="ARBA" id="ARBA00023204"/>
    </source>
</evidence>
<evidence type="ECO:0000256" key="1">
    <source>
        <dbReference type="ARBA" id="ARBA00001966"/>
    </source>
</evidence>
<dbReference type="EMBL" id="AGBW02010898">
    <property type="protein sequence ID" value="OWR47560.1"/>
    <property type="molecule type" value="Genomic_DNA"/>
</dbReference>
<comment type="similarity">
    <text evidence="2 13">Belongs to the DNA polymerase type-B family.</text>
</comment>
<comment type="caution">
    <text evidence="20">The sequence shown here is derived from an EMBL/GenBank/DDBJ whole genome shotgun (WGS) entry which is preliminary data.</text>
</comment>
<dbReference type="Gene3D" id="1.10.132.60">
    <property type="entry name" value="DNA polymerase family B, C-terminal domain"/>
    <property type="match status" value="1"/>
</dbReference>
<reference evidence="20 21" key="1">
    <citation type="journal article" date="2011" name="Cell">
        <title>The monarch butterfly genome yields insights into long-distance migration.</title>
        <authorList>
            <person name="Zhan S."/>
            <person name="Merlin C."/>
            <person name="Boore J.L."/>
            <person name="Reppert S.M."/>
        </authorList>
    </citation>
    <scope>NUCLEOTIDE SEQUENCE [LARGE SCALE GENOMIC DNA]</scope>
    <source>
        <strain evidence="20">F-2</strain>
    </source>
</reference>
<dbReference type="GO" id="GO:0000166">
    <property type="term" value="F:nucleotide binding"/>
    <property type="evidence" value="ECO:0007669"/>
    <property type="project" value="InterPro"/>
</dbReference>
<dbReference type="Gene3D" id="3.30.342.10">
    <property type="entry name" value="DNA Polymerase, chain B, domain 1"/>
    <property type="match status" value="1"/>
</dbReference>
<dbReference type="GO" id="GO:0008270">
    <property type="term" value="F:zinc ion binding"/>
    <property type="evidence" value="ECO:0007669"/>
    <property type="project" value="UniProtKB-KW"/>
</dbReference>
<feature type="domain" description="DNA-directed DNA polymerase family B multifunctional" evidence="15">
    <location>
        <begin position="1452"/>
        <end position="1629"/>
    </location>
</feature>